<accession>A0A8R1UMM2</accession>
<evidence type="ECO:0000313" key="3">
    <source>
        <dbReference type="EnsemblMetazoa" id="PPA36077.1"/>
    </source>
</evidence>
<name>A0A2A6BM08_PRIPA</name>
<accession>A0A2A6BM08</accession>
<dbReference type="Proteomes" id="UP000005239">
    <property type="component" value="Unassembled WGS sequence"/>
</dbReference>
<feature type="coiled-coil region" evidence="1">
    <location>
        <begin position="43"/>
        <end position="81"/>
    </location>
</feature>
<evidence type="ECO:0000256" key="1">
    <source>
        <dbReference type="SAM" id="Coils"/>
    </source>
</evidence>
<organism evidence="3 4">
    <name type="scientific">Pristionchus pacificus</name>
    <name type="common">Parasitic nematode worm</name>
    <dbReference type="NCBI Taxonomy" id="54126"/>
    <lineage>
        <taxon>Eukaryota</taxon>
        <taxon>Metazoa</taxon>
        <taxon>Ecdysozoa</taxon>
        <taxon>Nematoda</taxon>
        <taxon>Chromadorea</taxon>
        <taxon>Rhabditida</taxon>
        <taxon>Rhabditina</taxon>
        <taxon>Diplogasteromorpha</taxon>
        <taxon>Diplogasteroidea</taxon>
        <taxon>Neodiplogasteridae</taxon>
        <taxon>Pristionchus</taxon>
    </lineage>
</organism>
<keyword evidence="1" id="KW-0175">Coiled coil</keyword>
<feature type="region of interest" description="Disordered" evidence="2">
    <location>
        <begin position="1"/>
        <end position="36"/>
    </location>
</feature>
<protein>
    <submittedName>
        <fullName evidence="3">Uncharacterized protein</fullName>
    </submittedName>
</protein>
<keyword evidence="4" id="KW-1185">Reference proteome</keyword>
<reference evidence="3" key="2">
    <citation type="submission" date="2022-06" db="UniProtKB">
        <authorList>
            <consortium name="EnsemblMetazoa"/>
        </authorList>
    </citation>
    <scope>IDENTIFICATION</scope>
    <source>
        <strain evidence="3">PS312</strain>
    </source>
</reference>
<sequence>MKLSQSDATDKITRGVEKKIAKPKKDEKVPRNAVGRPSEKLQLANLLRDKRAARRANKKEIAELRERLKAIQQRIQYLRHAIATLRAAQANALMASMPAPAA</sequence>
<dbReference type="EnsemblMetazoa" id="PPA36077.1">
    <property type="protein sequence ID" value="PPA36077.1"/>
    <property type="gene ID" value="WBGene00274446"/>
</dbReference>
<gene>
    <name evidence="3" type="primary">WBGene00274446</name>
</gene>
<feature type="compositionally biased region" description="Basic and acidic residues" evidence="2">
    <location>
        <begin position="8"/>
        <end position="30"/>
    </location>
</feature>
<evidence type="ECO:0000256" key="2">
    <source>
        <dbReference type="SAM" id="MobiDB-lite"/>
    </source>
</evidence>
<proteinExistence type="predicted"/>
<reference evidence="4" key="1">
    <citation type="journal article" date="2008" name="Nat. Genet.">
        <title>The Pristionchus pacificus genome provides a unique perspective on nematode lifestyle and parasitism.</title>
        <authorList>
            <person name="Dieterich C."/>
            <person name="Clifton S.W."/>
            <person name="Schuster L.N."/>
            <person name="Chinwalla A."/>
            <person name="Delehaunty K."/>
            <person name="Dinkelacker I."/>
            <person name="Fulton L."/>
            <person name="Fulton R."/>
            <person name="Godfrey J."/>
            <person name="Minx P."/>
            <person name="Mitreva M."/>
            <person name="Roeseler W."/>
            <person name="Tian H."/>
            <person name="Witte H."/>
            <person name="Yang S.P."/>
            <person name="Wilson R.K."/>
            <person name="Sommer R.J."/>
        </authorList>
    </citation>
    <scope>NUCLEOTIDE SEQUENCE [LARGE SCALE GENOMIC DNA]</scope>
    <source>
        <strain evidence="4">PS312</strain>
    </source>
</reference>
<evidence type="ECO:0000313" key="4">
    <source>
        <dbReference type="Proteomes" id="UP000005239"/>
    </source>
</evidence>
<dbReference type="AlphaFoldDB" id="A0A2A6BM08"/>